<reference evidence="1 2" key="2">
    <citation type="journal article" date="2016" name="Environ. Microbiol.">
        <title>The revisited genome of Pseudomonas putida KT2440 enlightens its value as a robust metabolic chassis.</title>
        <authorList>
            <person name="Belda E."/>
            <person name="van Heck R.G."/>
            <person name="Lopez-Sanchez M.J."/>
            <person name="Cruveiller S."/>
            <person name="Barbe V."/>
            <person name="Fraser C."/>
            <person name="Klenk H.P."/>
            <person name="Petersen J."/>
            <person name="Morgat A."/>
            <person name="Nikel P.I."/>
            <person name="Vallenet D."/>
            <person name="Rouy Z."/>
            <person name="Sekowska A."/>
            <person name="Martins Dos Santos V.A."/>
            <person name="de Lorenzo V."/>
            <person name="Danchin A."/>
            <person name="Medigue C."/>
        </authorList>
    </citation>
    <scope>NUCLEOTIDE SEQUENCE [LARGE SCALE GENOMIC DNA]</scope>
    <source>
        <strain evidence="2">ATCC 47054 / DSM 6125 / CFBP 8728 / NCIMB 11950 / KT2440</strain>
    </source>
</reference>
<dbReference type="Gene3D" id="1.10.1370.40">
    <property type="match status" value="1"/>
</dbReference>
<dbReference type="PaxDb" id="160488-PP_0098"/>
<evidence type="ECO:0000313" key="1">
    <source>
        <dbReference type="EMBL" id="AAN65732.1"/>
    </source>
</evidence>
<dbReference type="BioCyc" id="PPUT160488:G1G01-102-MONOMER"/>
<dbReference type="STRING" id="160488.PP_0098"/>
<accession>Q88RN1</accession>
<dbReference type="AlphaFoldDB" id="Q88RN1"/>
<reference evidence="1 2" key="1">
    <citation type="journal article" date="2002" name="Environ. Microbiol.">
        <title>Complete genome sequence and comparative analysis of the metabolically versatile Pseudomonas putida KT2440.</title>
        <authorList>
            <person name="Nelson K.E."/>
            <person name="Weinel C."/>
            <person name="Paulsen I.T."/>
            <person name="Dodson R.J."/>
            <person name="Hilbert H."/>
            <person name="Martins dos Santos V.A."/>
            <person name="Fouts D.E."/>
            <person name="Gill S.R."/>
            <person name="Pop M."/>
            <person name="Holmes M."/>
            <person name="Brinkac L."/>
            <person name="Beanan M."/>
            <person name="DeBoy R.T."/>
            <person name="Daugherty S."/>
            <person name="Kolonay J."/>
            <person name="Madupu R."/>
            <person name="Nelson W."/>
            <person name="White O."/>
            <person name="Peterson J."/>
            <person name="Khouri H."/>
            <person name="Hance I."/>
            <person name="Chris Lee P."/>
            <person name="Holtzapple E."/>
            <person name="Scanlan D."/>
            <person name="Tran K."/>
            <person name="Moazzez A."/>
            <person name="Utterback T."/>
            <person name="Rizzo M."/>
            <person name="Lee K."/>
            <person name="Kosack D."/>
            <person name="Moestl D."/>
            <person name="Wedler H."/>
            <person name="Lauber J."/>
            <person name="Stjepandic D."/>
            <person name="Hoheisel J."/>
            <person name="Straetz M."/>
            <person name="Heim S."/>
            <person name="Kiewitz C."/>
            <person name="Eisen J.A."/>
            <person name="Timmis K.N."/>
            <person name="Dusterhoft A."/>
            <person name="Tummler B."/>
            <person name="Fraser C.M."/>
        </authorList>
    </citation>
    <scope>NUCLEOTIDE SEQUENCE [LARGE SCALE GENOMIC DNA]</scope>
    <source>
        <strain evidence="2">ATCC 47054 / DSM 6125 / CFBP 8728 / NCIMB 11950 / KT2440</strain>
    </source>
</reference>
<protein>
    <submittedName>
        <fullName evidence="1">Uncharacterized protein</fullName>
    </submittedName>
</protein>
<dbReference type="HOGENOM" id="CLU_2993323_0_0_6"/>
<proteinExistence type="predicted"/>
<sequence length="57" mass="6403">MQCPGWHGQVPWDFEYLRCASCSDFPAEALRDYFPLNSVVSALQQLAQTLFGAVLQP</sequence>
<dbReference type="EMBL" id="AE015451">
    <property type="protein sequence ID" value="AAN65732.1"/>
    <property type="molecule type" value="Genomic_DNA"/>
</dbReference>
<dbReference type="Proteomes" id="UP000000556">
    <property type="component" value="Chromosome"/>
</dbReference>
<name>Q88RN1_PSEPK</name>
<keyword evidence="2" id="KW-1185">Reference proteome</keyword>
<evidence type="ECO:0000313" key="2">
    <source>
        <dbReference type="Proteomes" id="UP000000556"/>
    </source>
</evidence>
<dbReference type="KEGG" id="ppu:PP_0098"/>
<organism evidence="1 2">
    <name type="scientific">Pseudomonas putida (strain ATCC 47054 / DSM 6125 / CFBP 8728 / NCIMB 11950 / KT2440)</name>
    <dbReference type="NCBI Taxonomy" id="160488"/>
    <lineage>
        <taxon>Bacteria</taxon>
        <taxon>Pseudomonadati</taxon>
        <taxon>Pseudomonadota</taxon>
        <taxon>Gammaproteobacteria</taxon>
        <taxon>Pseudomonadales</taxon>
        <taxon>Pseudomonadaceae</taxon>
        <taxon>Pseudomonas</taxon>
    </lineage>
</organism>
<gene>
    <name evidence="1" type="ordered locus">PP_0098</name>
</gene>